<evidence type="ECO:0000259" key="7">
    <source>
        <dbReference type="Pfam" id="PF00149"/>
    </source>
</evidence>
<dbReference type="PROSITE" id="PS51257">
    <property type="entry name" value="PROKAR_LIPOPROTEIN"/>
    <property type="match status" value="1"/>
</dbReference>
<dbReference type="InterPro" id="IPR004843">
    <property type="entry name" value="Calcineurin-like_PHP"/>
</dbReference>
<dbReference type="SUPFAM" id="SSF56300">
    <property type="entry name" value="Metallo-dependent phosphatases"/>
    <property type="match status" value="1"/>
</dbReference>
<feature type="domain" description="Sphingomyelin phosphodiesterase C-terminal" evidence="8">
    <location>
        <begin position="297"/>
        <end position="413"/>
    </location>
</feature>
<sequence length="414" mass="48303">MDYQKKLISIILFTLFLSCIRARTGQFIYFSDAHLSLCYLPNASNDDECEINSGDAGLFGDYYCNNPFWLIENSAKKMKELLPNPDFIIHGGDTNEQFYHDHFTIIESIKFVNEIFDQYFPGVPIIYTPGNHDFFPTHNSPYYNTPFFTKLSYSLGAMSDAARATIQKGAYYSVNVNNMKIISLNTIMWYKLNDLTEDLDGDIADQLSWVESELESANDHNQGVLFIGHISPGCSSFSLNPSFTKDFQDQFLDHVQDWQEQYGSIILGYLYGHKHCDNFRCGTKDSLHILNPSLNPRKRINSAFRIYNYSDSEKILYDYSQYYNNLRDSNDNMYVTWEKSYNTKESPMNFQNLTCQNYRAWNNKLNDDQTLFDWFVSNYYPKYEPTISCSDSCKKKFLCAQIHLHRDDVEDCVY</sequence>
<feature type="domain" description="Calcineurin-like phosphoesterase" evidence="7">
    <location>
        <begin position="75"/>
        <end position="276"/>
    </location>
</feature>
<dbReference type="Pfam" id="PF19272">
    <property type="entry name" value="ASMase_C"/>
    <property type="match status" value="1"/>
</dbReference>
<keyword evidence="10" id="KW-1185">Reference proteome</keyword>
<evidence type="ECO:0000256" key="3">
    <source>
        <dbReference type="ARBA" id="ARBA00022525"/>
    </source>
</evidence>
<dbReference type="InterPro" id="IPR029052">
    <property type="entry name" value="Metallo-depent_PP-like"/>
</dbReference>
<comment type="subcellular location">
    <subcellularLocation>
        <location evidence="1">Secreted</location>
    </subcellularLocation>
</comment>
<evidence type="ECO:0000256" key="1">
    <source>
        <dbReference type="ARBA" id="ARBA00004613"/>
    </source>
</evidence>
<keyword evidence="6" id="KW-0732">Signal</keyword>
<dbReference type="Gene3D" id="3.60.21.10">
    <property type="match status" value="1"/>
</dbReference>
<keyword evidence="3" id="KW-0964">Secreted</keyword>
<name>A0ABQ8XL70_9EUKA</name>
<feature type="chain" id="PRO_5046104686" evidence="6">
    <location>
        <begin position="23"/>
        <end position="414"/>
    </location>
</feature>
<comment type="caution">
    <text evidence="9">The sequence shown here is derived from an EMBL/GenBank/DDBJ whole genome shotgun (WGS) entry which is preliminary data.</text>
</comment>
<evidence type="ECO:0000256" key="2">
    <source>
        <dbReference type="ARBA" id="ARBA00008234"/>
    </source>
</evidence>
<evidence type="ECO:0000313" key="10">
    <source>
        <dbReference type="Proteomes" id="UP001150062"/>
    </source>
</evidence>
<keyword evidence="5" id="KW-0325">Glycoprotein</keyword>
<evidence type="ECO:0000313" key="9">
    <source>
        <dbReference type="EMBL" id="KAJ6233055.1"/>
    </source>
</evidence>
<evidence type="ECO:0000256" key="6">
    <source>
        <dbReference type="SAM" id="SignalP"/>
    </source>
</evidence>
<dbReference type="InterPro" id="IPR045473">
    <property type="entry name" value="ASM_C"/>
</dbReference>
<dbReference type="Proteomes" id="UP001150062">
    <property type="component" value="Unassembled WGS sequence"/>
</dbReference>
<dbReference type="PANTHER" id="PTHR10340:SF57">
    <property type="entry name" value="METALLOPHOS DOMAIN-CONTAINING PROTEIN"/>
    <property type="match status" value="1"/>
</dbReference>
<evidence type="ECO:0000259" key="8">
    <source>
        <dbReference type="Pfam" id="PF19272"/>
    </source>
</evidence>
<evidence type="ECO:0000256" key="5">
    <source>
        <dbReference type="ARBA" id="ARBA00023180"/>
    </source>
</evidence>
<feature type="signal peptide" evidence="6">
    <location>
        <begin position="1"/>
        <end position="22"/>
    </location>
</feature>
<protein>
    <submittedName>
        <fullName evidence="9">Sphingomyelin phosphodiesterase</fullName>
    </submittedName>
</protein>
<dbReference type="PANTHER" id="PTHR10340">
    <property type="entry name" value="SPHINGOMYELIN PHOSPHODIESTERASE"/>
    <property type="match status" value="1"/>
</dbReference>
<dbReference type="EMBL" id="JAOAOG010000286">
    <property type="protein sequence ID" value="KAJ6233055.1"/>
    <property type="molecule type" value="Genomic_DNA"/>
</dbReference>
<comment type="similarity">
    <text evidence="2">Belongs to the acid sphingomyelinase family.</text>
</comment>
<dbReference type="Pfam" id="PF00149">
    <property type="entry name" value="Metallophos"/>
    <property type="match status" value="1"/>
</dbReference>
<keyword evidence="4" id="KW-0378">Hydrolase</keyword>
<gene>
    <name evidence="9" type="ORF">M0813_04339</name>
</gene>
<reference evidence="9" key="1">
    <citation type="submission" date="2022-08" db="EMBL/GenBank/DDBJ databases">
        <title>Novel sulfate-reducing endosymbionts in the free-living metamonad Anaeramoeba.</title>
        <authorList>
            <person name="Jerlstrom-Hultqvist J."/>
            <person name="Cepicka I."/>
            <person name="Gallot-Lavallee L."/>
            <person name="Salas-Leiva D."/>
            <person name="Curtis B.A."/>
            <person name="Zahonova K."/>
            <person name="Pipaliya S."/>
            <person name="Dacks J."/>
            <person name="Roger A.J."/>
        </authorList>
    </citation>
    <scope>NUCLEOTIDE SEQUENCE</scope>
    <source>
        <strain evidence="9">Schooner1</strain>
    </source>
</reference>
<organism evidence="9 10">
    <name type="scientific">Anaeramoeba flamelloides</name>
    <dbReference type="NCBI Taxonomy" id="1746091"/>
    <lineage>
        <taxon>Eukaryota</taxon>
        <taxon>Metamonada</taxon>
        <taxon>Anaeramoebidae</taxon>
        <taxon>Anaeramoeba</taxon>
    </lineage>
</organism>
<evidence type="ECO:0000256" key="4">
    <source>
        <dbReference type="ARBA" id="ARBA00022801"/>
    </source>
</evidence>
<accession>A0ABQ8XL70</accession>
<proteinExistence type="inferred from homology"/>